<dbReference type="SUPFAM" id="SSF52058">
    <property type="entry name" value="L domain-like"/>
    <property type="match status" value="1"/>
</dbReference>
<dbReference type="PANTHER" id="PTHR24369">
    <property type="entry name" value="ANTIGEN BSP, PUTATIVE-RELATED"/>
    <property type="match status" value="1"/>
</dbReference>
<dbReference type="SMART" id="SM00013">
    <property type="entry name" value="LRRNT"/>
    <property type="match status" value="1"/>
</dbReference>
<dbReference type="GO" id="GO:0005886">
    <property type="term" value="C:plasma membrane"/>
    <property type="evidence" value="ECO:0007669"/>
    <property type="project" value="TreeGrafter"/>
</dbReference>
<dbReference type="InterPro" id="IPR032675">
    <property type="entry name" value="LRR_dom_sf"/>
</dbReference>
<dbReference type="SMR" id="A0A3L5TUC8"/>
<dbReference type="InterPro" id="IPR000372">
    <property type="entry name" value="LRRNT"/>
</dbReference>
<dbReference type="Proteomes" id="UP000266721">
    <property type="component" value="Unassembled WGS sequence"/>
</dbReference>
<keyword evidence="1" id="KW-0433">Leucine-rich repeat</keyword>
<dbReference type="PANTHER" id="PTHR24369:SF213">
    <property type="entry name" value="INSULIN LIKE GROWTH FACTOR BINDING PROTEIN ACID LABILE SUBUNIT"/>
    <property type="match status" value="1"/>
</dbReference>
<proteinExistence type="predicted"/>
<comment type="caution">
    <text evidence="6">The sequence shown here is derived from an EMBL/GenBank/DDBJ whole genome shotgun (WGS) entry which is preliminary data.</text>
</comment>
<dbReference type="Gene3D" id="3.80.10.10">
    <property type="entry name" value="Ribonuclease Inhibitor"/>
    <property type="match status" value="1"/>
</dbReference>
<evidence type="ECO:0000256" key="3">
    <source>
        <dbReference type="ARBA" id="ARBA00022737"/>
    </source>
</evidence>
<evidence type="ECO:0000256" key="2">
    <source>
        <dbReference type="ARBA" id="ARBA00022729"/>
    </source>
</evidence>
<evidence type="ECO:0000313" key="6">
    <source>
        <dbReference type="EMBL" id="OPL33542.1"/>
    </source>
</evidence>
<feature type="domain" description="LRRNT" evidence="5">
    <location>
        <begin position="31"/>
        <end position="65"/>
    </location>
</feature>
<gene>
    <name evidence="6" type="ORF">AM593_01412</name>
</gene>
<keyword evidence="2 4" id="KW-0732">Signal</keyword>
<sequence>MPWICCRYINQAMHSIIFLIMVTVLKSAVFGCPSACTCHHGTPEVICESKGLSTVPAGIPSSTTHLHLSGNHITALPENLFQDLTKLDDL</sequence>
<protein>
    <recommendedName>
        <fullName evidence="5">LRRNT domain-containing protein</fullName>
    </recommendedName>
</protein>
<evidence type="ECO:0000256" key="1">
    <source>
        <dbReference type="ARBA" id="ARBA00022614"/>
    </source>
</evidence>
<reference evidence="6 7" key="1">
    <citation type="journal article" date="2016" name="PLoS ONE">
        <title>A First Insight into the Genome of the Filter-Feeder Mussel Mytilus galloprovincialis.</title>
        <authorList>
            <person name="Murgarella M."/>
            <person name="Puiu D."/>
            <person name="Novoa B."/>
            <person name="Figueras A."/>
            <person name="Posada D."/>
            <person name="Canchaya C."/>
        </authorList>
    </citation>
    <scope>NUCLEOTIDE SEQUENCE [LARGE SCALE GENOMIC DNA]</scope>
    <source>
        <tissue evidence="6">Muscle</tissue>
    </source>
</reference>
<dbReference type="AlphaFoldDB" id="A0A3L5TUC8"/>
<feature type="signal peptide" evidence="4">
    <location>
        <begin position="1"/>
        <end position="27"/>
    </location>
</feature>
<accession>A0A3L5TUC8</accession>
<dbReference type="InterPro" id="IPR050541">
    <property type="entry name" value="LRR_TM_domain-containing"/>
</dbReference>
<evidence type="ECO:0000256" key="4">
    <source>
        <dbReference type="SAM" id="SignalP"/>
    </source>
</evidence>
<dbReference type="EMBL" id="KV582484">
    <property type="protein sequence ID" value="OPL33542.1"/>
    <property type="molecule type" value="Genomic_DNA"/>
</dbReference>
<organism evidence="6 7">
    <name type="scientific">Mytilus galloprovincialis</name>
    <name type="common">Mediterranean mussel</name>
    <dbReference type="NCBI Taxonomy" id="29158"/>
    <lineage>
        <taxon>Eukaryota</taxon>
        <taxon>Metazoa</taxon>
        <taxon>Spiralia</taxon>
        <taxon>Lophotrochozoa</taxon>
        <taxon>Mollusca</taxon>
        <taxon>Bivalvia</taxon>
        <taxon>Autobranchia</taxon>
        <taxon>Pteriomorphia</taxon>
        <taxon>Mytilida</taxon>
        <taxon>Mytiloidea</taxon>
        <taxon>Mytilidae</taxon>
        <taxon>Mytilinae</taxon>
        <taxon>Mytilus</taxon>
    </lineage>
</organism>
<feature type="non-terminal residue" evidence="6">
    <location>
        <position position="1"/>
    </location>
</feature>
<dbReference type="Pfam" id="PF01462">
    <property type="entry name" value="LRRNT"/>
    <property type="match status" value="1"/>
</dbReference>
<feature type="chain" id="PRO_5018289037" description="LRRNT domain-containing protein" evidence="4">
    <location>
        <begin position="28"/>
        <end position="90"/>
    </location>
</feature>
<name>A0A3L5TUC8_MYTGA</name>
<evidence type="ECO:0000259" key="5">
    <source>
        <dbReference type="SMART" id="SM00013"/>
    </source>
</evidence>
<evidence type="ECO:0000313" key="7">
    <source>
        <dbReference type="Proteomes" id="UP000266721"/>
    </source>
</evidence>
<keyword evidence="7" id="KW-1185">Reference proteome</keyword>
<keyword evidence="3" id="KW-0677">Repeat</keyword>